<protein>
    <submittedName>
        <fullName evidence="1">Uncharacterized protein</fullName>
    </submittedName>
</protein>
<name>A0A1E5V8I8_9POAL</name>
<comment type="caution">
    <text evidence="1">The sequence shown here is derived from an EMBL/GenBank/DDBJ whole genome shotgun (WGS) entry which is preliminary data.</text>
</comment>
<dbReference type="AlphaFoldDB" id="A0A1E5V8I8"/>
<dbReference type="Proteomes" id="UP000095767">
    <property type="component" value="Unassembled WGS sequence"/>
</dbReference>
<reference evidence="1 2" key="1">
    <citation type="submission" date="2016-09" db="EMBL/GenBank/DDBJ databases">
        <title>The draft genome of Dichanthelium oligosanthes: A C3 panicoid grass species.</title>
        <authorList>
            <person name="Studer A.J."/>
            <person name="Schnable J.C."/>
            <person name="Brutnell T.P."/>
        </authorList>
    </citation>
    <scope>NUCLEOTIDE SEQUENCE [LARGE SCALE GENOMIC DNA]</scope>
    <source>
        <strain evidence="2">cv. Kellogg 1175</strain>
        <tissue evidence="1">Leaf</tissue>
    </source>
</reference>
<accession>A0A1E5V8I8</accession>
<organism evidence="1 2">
    <name type="scientific">Dichanthelium oligosanthes</name>
    <dbReference type="NCBI Taxonomy" id="888268"/>
    <lineage>
        <taxon>Eukaryota</taxon>
        <taxon>Viridiplantae</taxon>
        <taxon>Streptophyta</taxon>
        <taxon>Embryophyta</taxon>
        <taxon>Tracheophyta</taxon>
        <taxon>Spermatophyta</taxon>
        <taxon>Magnoliopsida</taxon>
        <taxon>Liliopsida</taxon>
        <taxon>Poales</taxon>
        <taxon>Poaceae</taxon>
        <taxon>PACMAD clade</taxon>
        <taxon>Panicoideae</taxon>
        <taxon>Panicodae</taxon>
        <taxon>Paniceae</taxon>
        <taxon>Dichantheliinae</taxon>
        <taxon>Dichanthelium</taxon>
    </lineage>
</organism>
<dbReference type="EMBL" id="LWDX02047789">
    <property type="protein sequence ID" value="OEL21469.1"/>
    <property type="molecule type" value="Genomic_DNA"/>
</dbReference>
<gene>
    <name evidence="1" type="ORF">BAE44_0017512</name>
</gene>
<sequence length="58" mass="6606">MKSIVSMDRIIDNRDSLFLQTKSSEKGRDEYSTTMLCRSLTFAGSSFRPLRKASHAFS</sequence>
<evidence type="ECO:0000313" key="2">
    <source>
        <dbReference type="Proteomes" id="UP000095767"/>
    </source>
</evidence>
<proteinExistence type="predicted"/>
<evidence type="ECO:0000313" key="1">
    <source>
        <dbReference type="EMBL" id="OEL21469.1"/>
    </source>
</evidence>
<keyword evidence="2" id="KW-1185">Reference proteome</keyword>